<dbReference type="InterPro" id="IPR047415">
    <property type="entry name" value="Pcf11_CID"/>
</dbReference>
<feature type="compositionally biased region" description="Polar residues" evidence="1">
    <location>
        <begin position="275"/>
        <end position="286"/>
    </location>
</feature>
<organism evidence="3 4">
    <name type="scientific">Acrobeloides nanus</name>
    <dbReference type="NCBI Taxonomy" id="290746"/>
    <lineage>
        <taxon>Eukaryota</taxon>
        <taxon>Metazoa</taxon>
        <taxon>Ecdysozoa</taxon>
        <taxon>Nematoda</taxon>
        <taxon>Chromadorea</taxon>
        <taxon>Rhabditida</taxon>
        <taxon>Tylenchina</taxon>
        <taxon>Cephalobomorpha</taxon>
        <taxon>Cephaloboidea</taxon>
        <taxon>Cephalobidae</taxon>
        <taxon>Acrobeloides</taxon>
    </lineage>
</organism>
<evidence type="ECO:0000313" key="3">
    <source>
        <dbReference type="Proteomes" id="UP000887540"/>
    </source>
</evidence>
<evidence type="ECO:0000313" key="4">
    <source>
        <dbReference type="WBParaSite" id="ACRNAN_scaffold1739.g31469.t1"/>
    </source>
</evidence>
<dbReference type="WBParaSite" id="ACRNAN_scaffold1739.g31469.t1">
    <property type="protein sequence ID" value="ACRNAN_scaffold1739.g31469.t1"/>
    <property type="gene ID" value="ACRNAN_scaffold1739.g31469"/>
</dbReference>
<dbReference type="SUPFAM" id="SSF48464">
    <property type="entry name" value="ENTH/VHS domain"/>
    <property type="match status" value="1"/>
</dbReference>
<feature type="compositionally biased region" description="Low complexity" evidence="1">
    <location>
        <begin position="744"/>
        <end position="753"/>
    </location>
</feature>
<dbReference type="GO" id="GO:0005737">
    <property type="term" value="C:cytoplasm"/>
    <property type="evidence" value="ECO:0007669"/>
    <property type="project" value="TreeGrafter"/>
</dbReference>
<name>A0A914D173_9BILA</name>
<dbReference type="GO" id="GO:0003729">
    <property type="term" value="F:mRNA binding"/>
    <property type="evidence" value="ECO:0007669"/>
    <property type="project" value="InterPro"/>
</dbReference>
<evidence type="ECO:0000259" key="2">
    <source>
        <dbReference type="PROSITE" id="PS51391"/>
    </source>
</evidence>
<proteinExistence type="predicted"/>
<dbReference type="PANTHER" id="PTHR15921">
    <property type="entry name" value="PRE-MRNA CLEAVAGE COMPLEX II"/>
    <property type="match status" value="1"/>
</dbReference>
<dbReference type="Pfam" id="PF04818">
    <property type="entry name" value="CID"/>
    <property type="match status" value="1"/>
</dbReference>
<feature type="region of interest" description="Disordered" evidence="1">
    <location>
        <begin position="148"/>
        <end position="171"/>
    </location>
</feature>
<evidence type="ECO:0000256" key="1">
    <source>
        <dbReference type="SAM" id="MobiDB-lite"/>
    </source>
</evidence>
<protein>
    <submittedName>
        <fullName evidence="4">CID domain-containing protein</fullName>
    </submittedName>
</protein>
<dbReference type="InterPro" id="IPR008942">
    <property type="entry name" value="ENTH_VHS"/>
</dbReference>
<dbReference type="GO" id="GO:0005849">
    <property type="term" value="C:mRNA cleavage factor complex"/>
    <property type="evidence" value="ECO:0007669"/>
    <property type="project" value="TreeGrafter"/>
</dbReference>
<dbReference type="AlphaFoldDB" id="A0A914D173"/>
<feature type="compositionally biased region" description="Basic and acidic residues" evidence="1">
    <location>
        <begin position="316"/>
        <end position="333"/>
    </location>
</feature>
<reference evidence="4" key="1">
    <citation type="submission" date="2022-11" db="UniProtKB">
        <authorList>
            <consortium name="WormBaseParasite"/>
        </authorList>
    </citation>
    <scope>IDENTIFICATION</scope>
</reference>
<dbReference type="GO" id="GO:0031124">
    <property type="term" value="P:mRNA 3'-end processing"/>
    <property type="evidence" value="ECO:0007669"/>
    <property type="project" value="InterPro"/>
</dbReference>
<feature type="compositionally biased region" description="Basic and acidic residues" evidence="1">
    <location>
        <begin position="288"/>
        <end position="297"/>
    </location>
</feature>
<dbReference type="CDD" id="cd16982">
    <property type="entry name" value="CID_Pcf11"/>
    <property type="match status" value="1"/>
</dbReference>
<dbReference type="GO" id="GO:0006369">
    <property type="term" value="P:termination of RNA polymerase II transcription"/>
    <property type="evidence" value="ECO:0007669"/>
    <property type="project" value="InterPro"/>
</dbReference>
<dbReference type="GO" id="GO:0000993">
    <property type="term" value="F:RNA polymerase II complex binding"/>
    <property type="evidence" value="ECO:0007669"/>
    <property type="project" value="InterPro"/>
</dbReference>
<dbReference type="PROSITE" id="PS51391">
    <property type="entry name" value="CID"/>
    <property type="match status" value="1"/>
</dbReference>
<feature type="compositionally biased region" description="Basic residues" evidence="1">
    <location>
        <begin position="306"/>
        <end position="315"/>
    </location>
</feature>
<keyword evidence="3" id="KW-1185">Reference proteome</keyword>
<dbReference type="Proteomes" id="UP000887540">
    <property type="component" value="Unplaced"/>
</dbReference>
<feature type="compositionally biased region" description="Basic and acidic residues" evidence="1">
    <location>
        <begin position="391"/>
        <end position="401"/>
    </location>
</feature>
<feature type="compositionally biased region" description="Polar residues" evidence="1">
    <location>
        <begin position="152"/>
        <end position="171"/>
    </location>
</feature>
<feature type="compositionally biased region" description="Basic residues" evidence="1">
    <location>
        <begin position="409"/>
        <end position="421"/>
    </location>
</feature>
<feature type="region of interest" description="Disordered" evidence="1">
    <location>
        <begin position="730"/>
        <end position="762"/>
    </location>
</feature>
<accession>A0A914D173</accession>
<feature type="compositionally biased region" description="Basic and acidic residues" evidence="1">
    <location>
        <begin position="246"/>
        <end position="259"/>
    </location>
</feature>
<feature type="region of interest" description="Disordered" evidence="1">
    <location>
        <begin position="229"/>
        <end position="455"/>
    </location>
</feature>
<dbReference type="SMART" id="SM00582">
    <property type="entry name" value="RPR"/>
    <property type="match status" value="1"/>
</dbReference>
<dbReference type="InterPro" id="IPR045154">
    <property type="entry name" value="PCF11-like"/>
</dbReference>
<dbReference type="InterPro" id="IPR006569">
    <property type="entry name" value="CID_dom"/>
</dbReference>
<dbReference type="PANTHER" id="PTHR15921:SF3">
    <property type="entry name" value="PRE-MRNA CLEAVAGE COMPLEX 2 PROTEIN PCF11"/>
    <property type="match status" value="1"/>
</dbReference>
<feature type="domain" description="CID" evidence="2">
    <location>
        <begin position="3"/>
        <end position="134"/>
    </location>
</feature>
<sequence length="1009" mass="113821">MSEALNAARDYSEALSELQVNDKKQINLLTILAEDYADFASEIVRVIREAIVGEGEPKRKLAMLYVVDSIIKNIPIRGNYRDIFAHDIVSIFLTVFKEGNEGIRTSLYKVRNTWKGIFPQSRLRKLDLEVKSIDRNWPLVEEAPPTAPIVAPQSTRPPTVTTAPSVSNNGNQVIHVNPKFLNNGAAAPPTNAPPVVPILKPALKKPTVADPRVTKGTVIVPANGKRVVSMEDNTIRPHGSASAPDVKPEIIRPTTEKSKSSAQSDTGPVAMDVSEAQTQHTESQLNVEPRKVIKTEAHDDEEEQIHHKKHKKDKKKKTEKEKRDKEHEKSVSREKRKKSKTELVNDDSSTVTTEGKEDQDLAGSLISISPPPIEKPTGRRSREPSSSNPEVEEKRARRDSPVQDIHFGQSKHHQFQHRRREQGRFDKHARGPVPSLTPSTRPPLLPTPAQQPTATLGSHAFAAPPQVSMPMPIVSSAMPPMTSMSARMAIPPPGIIVPIPPVSGLAPGLIMQPMMPIPPPMPPGMSIPMMPPQIPQMPLVPTVISNETTRLPNVPANNRIFVDGKAYEVLHVKDERGREIAVIERNGLPHKIEFTGTTRDLLIDGVAHTMAFGEARTVFIDGEPHVLRFGAPSREFYIGDFPFKGSFGGAPIIANINGRRHEIRLCGPPPEVKIEQDPSYDLIRFMNEMRRQQQLQQQQSDFKVKEEKKDSDLDVKELLSKLQKSGILKQLAKTEEPSTSKTLAASSPARGASPPVPSNHRLDIIERRPNPSTAMKEFNMRTFFYRYDSVIQELHRERICCPTCNIEFKERGEAYQLHLDEHLKEMVLTNNKGYSRRSRPWYMEEEVCYRRGHLKEMVLTNNKGYSRRSRPWYMEEEDWVNHSELEEVNNLPNLRKGTQHGAVNTMENTTSDIPAEDTEMKECQVCNEAFEQYWDDEDDIWKLRDCVIQNKKAYHRACLTDATMLDQTMEEDEEADETPELVTTDNQPIMHMKIDSDFLNNVINQANRV</sequence>
<dbReference type="Gene3D" id="1.25.40.90">
    <property type="match status" value="1"/>
</dbReference>